<dbReference type="Proteomes" id="UP000436483">
    <property type="component" value="Unassembled WGS sequence"/>
</dbReference>
<sequence length="548" mass="60965">MSINQNVAGSAKSTADGAQWDRLFRFLNNGTQRQKEHDWSYLELDVWPIVKAQVLMRASNIYNAGRPMHVKGAPSNDSPRGFSLQRLFGLKSRPKYQASDFLDGFEWPDITEYLAEDTVLCLGYSTNHKKIGSTYFQLCMDPLRAALALNGYHTTGFITGFPAHDEAVQNAAVKDLTSIERQFRDVRRLAKKLPPLDLDDLPGFSAWWADIHRMMGDDIFITKEHIEGVIKETAICAFWFFSQFKRRRPKAVVVSAYYGLAGHGASWACRRLGIPIADVQHGVAGVRHHAYSWPNAPERGFNTLPTAFFCWSENEVRELQTGSGKWRPGLLQIGNVWRLLDQTILTGTAPGIYKEGGIEAAHQALCEETAAIERIKQSIGGEVDILIALHPGEQIDWFDELRAHAPKTWRFWIRLHPGELKSRSALEERLAEVSGPRTFVIEPSTSSLSTILKEVDVVATKYSSVVLDAYAFGVQSIAYSEAAARHFFGASWDDKLIYVNPTAKDIETAISACLSARAGVSTPEVKPLNVLGQEIAACLSLNGVGRLT</sequence>
<dbReference type="EMBL" id="WURB01000011">
    <property type="protein sequence ID" value="MXQ12896.1"/>
    <property type="molecule type" value="Genomic_DNA"/>
</dbReference>
<dbReference type="RefSeq" id="WP_160885482.1">
    <property type="nucleotide sequence ID" value="NZ_WURB01000011.1"/>
</dbReference>
<accession>A0A7X3MTC9</accession>
<evidence type="ECO:0000313" key="1">
    <source>
        <dbReference type="EMBL" id="MXQ12896.1"/>
    </source>
</evidence>
<keyword evidence="2" id="KW-1185">Reference proteome</keyword>
<dbReference type="SUPFAM" id="SSF53756">
    <property type="entry name" value="UDP-Glycosyltransferase/glycogen phosphorylase"/>
    <property type="match status" value="1"/>
</dbReference>
<organism evidence="1 2">
    <name type="scientific">Microvirga makkahensis</name>
    <dbReference type="NCBI Taxonomy" id="1128670"/>
    <lineage>
        <taxon>Bacteria</taxon>
        <taxon>Pseudomonadati</taxon>
        <taxon>Pseudomonadota</taxon>
        <taxon>Alphaproteobacteria</taxon>
        <taxon>Hyphomicrobiales</taxon>
        <taxon>Methylobacteriaceae</taxon>
        <taxon>Microvirga</taxon>
    </lineage>
</organism>
<dbReference type="InterPro" id="IPR043148">
    <property type="entry name" value="TagF_C"/>
</dbReference>
<comment type="caution">
    <text evidence="1">The sequence shown here is derived from an EMBL/GenBank/DDBJ whole genome shotgun (WGS) entry which is preliminary data.</text>
</comment>
<proteinExistence type="predicted"/>
<evidence type="ECO:0008006" key="3">
    <source>
        <dbReference type="Google" id="ProtNLM"/>
    </source>
</evidence>
<reference evidence="1 2" key="2">
    <citation type="submission" date="2020-01" db="EMBL/GenBank/DDBJ databases">
        <title>Microvirga sp. nov., an arsenate reduction bacterium isolated from Tibet hotspring sediments.</title>
        <authorList>
            <person name="Xian W.-D."/>
            <person name="Li W.-J."/>
        </authorList>
    </citation>
    <scope>NUCLEOTIDE SEQUENCE [LARGE SCALE GENOMIC DNA]</scope>
    <source>
        <strain evidence="1 2">KCTC 23863</strain>
    </source>
</reference>
<dbReference type="AlphaFoldDB" id="A0A7X3MTC9"/>
<dbReference type="Gene3D" id="3.40.50.12580">
    <property type="match status" value="1"/>
</dbReference>
<reference evidence="1 2" key="1">
    <citation type="submission" date="2019-12" db="EMBL/GenBank/DDBJ databases">
        <authorList>
            <person name="Yuan C.-G."/>
        </authorList>
    </citation>
    <scope>NUCLEOTIDE SEQUENCE [LARGE SCALE GENOMIC DNA]</scope>
    <source>
        <strain evidence="1 2">KCTC 23863</strain>
    </source>
</reference>
<name>A0A7X3MTC9_9HYPH</name>
<protein>
    <recommendedName>
        <fullName evidence="3">Capsule polysaccharide biosynthesis protein</fullName>
    </recommendedName>
</protein>
<evidence type="ECO:0000313" key="2">
    <source>
        <dbReference type="Proteomes" id="UP000436483"/>
    </source>
</evidence>
<gene>
    <name evidence="1" type="ORF">GR328_15790</name>
</gene>
<dbReference type="OrthoDB" id="8419548at2"/>